<sequence>MSPFLKFLLLMLGIDLVGFIIAAGIPDPSIRLYIVGGTLLVSPLISFYVVYGTEPDALMSAFGK</sequence>
<feature type="transmembrane region" description="Helical" evidence="1">
    <location>
        <begin position="7"/>
        <end position="26"/>
    </location>
</feature>
<dbReference type="Pfam" id="PF24378">
    <property type="entry name" value="DUF7534"/>
    <property type="match status" value="1"/>
</dbReference>
<proteinExistence type="predicted"/>
<reference evidence="2" key="2">
    <citation type="submission" date="2022-02" db="EMBL/GenBank/DDBJ databases">
        <authorList>
            <person name="Elcheninov A.G."/>
            <person name="Sorokin D.Y."/>
            <person name="Kublanov I.V."/>
        </authorList>
    </citation>
    <scope>NUCLEOTIDE SEQUENCE</scope>
    <source>
        <strain evidence="2">AArc-St2</strain>
    </source>
</reference>
<gene>
    <name evidence="2" type="ORF">AArcSt2_02295</name>
</gene>
<evidence type="ECO:0000313" key="3">
    <source>
        <dbReference type="Proteomes" id="UP001203207"/>
    </source>
</evidence>
<accession>A0AAE3FUD7</accession>
<evidence type="ECO:0000313" key="2">
    <source>
        <dbReference type="EMBL" id="MCL9815762.1"/>
    </source>
</evidence>
<keyword evidence="1" id="KW-1133">Transmembrane helix</keyword>
<comment type="caution">
    <text evidence="2">The sequence shown here is derived from an EMBL/GenBank/DDBJ whole genome shotgun (WGS) entry which is preliminary data.</text>
</comment>
<name>A0AAE3FUD7_9EURY</name>
<dbReference type="AlphaFoldDB" id="A0AAE3FUD7"/>
<reference evidence="2" key="1">
    <citation type="journal article" date="2022" name="Syst. Appl. Microbiol.">
        <title>Natronocalculus amylovorans gen. nov., sp. nov., and Natranaeroarchaeum aerophilus sp. nov., dominant culturable amylolytic natronoarchaea from hypersaline soda lakes in southwestern Siberia.</title>
        <authorList>
            <person name="Sorokin D.Y."/>
            <person name="Elcheninov A.G."/>
            <person name="Khizhniak T.V."/>
            <person name="Koenen M."/>
            <person name="Bale N.J."/>
            <person name="Damste J.S.S."/>
            <person name="Kublanov I.V."/>
        </authorList>
    </citation>
    <scope>NUCLEOTIDE SEQUENCE</scope>
    <source>
        <strain evidence="2">AArc-St2</strain>
    </source>
</reference>
<evidence type="ECO:0000256" key="1">
    <source>
        <dbReference type="SAM" id="Phobius"/>
    </source>
</evidence>
<keyword evidence="1" id="KW-0472">Membrane</keyword>
<keyword evidence="1" id="KW-0812">Transmembrane</keyword>
<protein>
    <submittedName>
        <fullName evidence="2">Uncharacterized protein</fullName>
    </submittedName>
</protein>
<dbReference type="RefSeq" id="WP_174652711.1">
    <property type="nucleotide sequence ID" value="NZ_JAKRVX010000001.1"/>
</dbReference>
<organism evidence="2 3">
    <name type="scientific">Natronocalculus amylovorans</name>
    <dbReference type="NCBI Taxonomy" id="2917812"/>
    <lineage>
        <taxon>Archaea</taxon>
        <taxon>Methanobacteriati</taxon>
        <taxon>Methanobacteriota</taxon>
        <taxon>Stenosarchaea group</taxon>
        <taxon>Halobacteria</taxon>
        <taxon>Halobacteriales</taxon>
        <taxon>Haloferacaceae</taxon>
        <taxon>Natronocalculus</taxon>
    </lineage>
</organism>
<dbReference type="Proteomes" id="UP001203207">
    <property type="component" value="Unassembled WGS sequence"/>
</dbReference>
<feature type="transmembrane region" description="Helical" evidence="1">
    <location>
        <begin position="32"/>
        <end position="51"/>
    </location>
</feature>
<dbReference type="EMBL" id="JAKRVX010000001">
    <property type="protein sequence ID" value="MCL9815762.1"/>
    <property type="molecule type" value="Genomic_DNA"/>
</dbReference>
<keyword evidence="3" id="KW-1185">Reference proteome</keyword>
<dbReference type="InterPro" id="IPR055956">
    <property type="entry name" value="DUF7534"/>
</dbReference>